<organism evidence="5 6">
    <name type="scientific">Oryza sativa subsp. japonica</name>
    <name type="common">Rice</name>
    <dbReference type="NCBI Taxonomy" id="39947"/>
    <lineage>
        <taxon>Eukaryota</taxon>
        <taxon>Viridiplantae</taxon>
        <taxon>Streptophyta</taxon>
        <taxon>Embryophyta</taxon>
        <taxon>Tracheophyta</taxon>
        <taxon>Spermatophyta</taxon>
        <taxon>Magnoliopsida</taxon>
        <taxon>Liliopsida</taxon>
        <taxon>Poales</taxon>
        <taxon>Poaceae</taxon>
        <taxon>BOP clade</taxon>
        <taxon>Oryzoideae</taxon>
        <taxon>Oryzeae</taxon>
        <taxon>Oryzinae</taxon>
        <taxon>Oryza</taxon>
        <taxon>Oryza sativa</taxon>
    </lineage>
</organism>
<dbReference type="Gramene" id="Os05t0550100-00">
    <property type="protein sequence ID" value="Os05t0550100-00"/>
    <property type="gene ID" value="Os05g0550100"/>
</dbReference>
<feature type="region of interest" description="Disordered" evidence="4">
    <location>
        <begin position="175"/>
        <end position="210"/>
    </location>
</feature>
<protein>
    <submittedName>
        <fullName evidence="5">Os05g0550100 protein</fullName>
    </submittedName>
</protein>
<feature type="region of interest" description="Disordered" evidence="4">
    <location>
        <begin position="500"/>
        <end position="553"/>
    </location>
</feature>
<evidence type="ECO:0000313" key="6">
    <source>
        <dbReference type="Proteomes" id="UP000059680"/>
    </source>
</evidence>
<name>A0A0P0WQK6_ORYSJ</name>
<feature type="compositionally biased region" description="Low complexity" evidence="4">
    <location>
        <begin position="530"/>
        <end position="548"/>
    </location>
</feature>
<keyword evidence="2 3" id="KW-0175">Coiled coil</keyword>
<dbReference type="PaxDb" id="39947-A0A0P0WQK6"/>
<dbReference type="GO" id="GO:0005829">
    <property type="term" value="C:cytosol"/>
    <property type="evidence" value="ECO:0000318"/>
    <property type="project" value="GO_Central"/>
</dbReference>
<feature type="compositionally biased region" description="Basic and acidic residues" evidence="4">
    <location>
        <begin position="66"/>
        <end position="75"/>
    </location>
</feature>
<feature type="region of interest" description="Disordered" evidence="4">
    <location>
        <begin position="1"/>
        <end position="75"/>
    </location>
</feature>
<dbReference type="PANTHER" id="PTHR32054:SF76">
    <property type="entry name" value="OS05G0550100 PROTEIN"/>
    <property type="match status" value="1"/>
</dbReference>
<reference evidence="5 6" key="3">
    <citation type="journal article" date="2013" name="Rice">
        <title>Improvement of the Oryza sativa Nipponbare reference genome using next generation sequence and optical map data.</title>
        <authorList>
            <person name="Kawahara Y."/>
            <person name="de la Bastide M."/>
            <person name="Hamilton J.P."/>
            <person name="Kanamori H."/>
            <person name="McCombie W.R."/>
            <person name="Ouyang S."/>
            <person name="Schwartz D.C."/>
            <person name="Tanaka T."/>
            <person name="Wu J."/>
            <person name="Zhou S."/>
            <person name="Childs K.L."/>
            <person name="Davidson R.M."/>
            <person name="Lin H."/>
            <person name="Quesada-Ocampo L."/>
            <person name="Vaillancourt B."/>
            <person name="Sakai H."/>
            <person name="Lee S.S."/>
            <person name="Kim J."/>
            <person name="Numa H."/>
            <person name="Itoh T."/>
            <person name="Buell C.R."/>
            <person name="Matsumoto T."/>
        </authorList>
    </citation>
    <scope>NUCLEOTIDE SEQUENCE [LARGE SCALE GENOMIC DNA]</scope>
    <source>
        <strain evidence="6">cv. Nipponbare</strain>
    </source>
</reference>
<keyword evidence="6" id="KW-1185">Reference proteome</keyword>
<reference evidence="5 6" key="2">
    <citation type="journal article" date="2013" name="Plant Cell Physiol.">
        <title>Rice Annotation Project Database (RAP-DB): an integrative and interactive database for rice genomics.</title>
        <authorList>
            <person name="Sakai H."/>
            <person name="Lee S.S."/>
            <person name="Tanaka T."/>
            <person name="Numa H."/>
            <person name="Kim J."/>
            <person name="Kawahara Y."/>
            <person name="Wakimoto H."/>
            <person name="Yang C.C."/>
            <person name="Iwamoto M."/>
            <person name="Abe T."/>
            <person name="Yamada Y."/>
            <person name="Muto A."/>
            <person name="Inokuchi H."/>
            <person name="Ikemura T."/>
            <person name="Matsumoto T."/>
            <person name="Sasaki T."/>
            <person name="Itoh T."/>
        </authorList>
    </citation>
    <scope>NUCLEOTIDE SEQUENCE [LARGE SCALE GENOMIC DNA]</scope>
    <source>
        <strain evidence="6">cv. Nipponbare</strain>
    </source>
</reference>
<evidence type="ECO:0000256" key="4">
    <source>
        <dbReference type="SAM" id="MobiDB-lite"/>
    </source>
</evidence>
<dbReference type="InParanoid" id="A0A0P0WQK6"/>
<dbReference type="AlphaFoldDB" id="A0A0P0WQK6"/>
<dbReference type="GO" id="GO:0009904">
    <property type="term" value="P:chloroplast accumulation movement"/>
    <property type="evidence" value="ECO:0000318"/>
    <property type="project" value="GO_Central"/>
</dbReference>
<evidence type="ECO:0000313" key="5">
    <source>
        <dbReference type="EMBL" id="BAS95206.1"/>
    </source>
</evidence>
<dbReference type="SMR" id="A0A0P0WQK6"/>
<feature type="compositionally biased region" description="Low complexity" evidence="4">
    <location>
        <begin position="187"/>
        <end position="196"/>
    </location>
</feature>
<evidence type="ECO:0000256" key="1">
    <source>
        <dbReference type="ARBA" id="ARBA00005485"/>
    </source>
</evidence>
<reference evidence="6" key="1">
    <citation type="journal article" date="2005" name="Nature">
        <title>The map-based sequence of the rice genome.</title>
        <authorList>
            <consortium name="International rice genome sequencing project (IRGSP)"/>
            <person name="Matsumoto T."/>
            <person name="Wu J."/>
            <person name="Kanamori H."/>
            <person name="Katayose Y."/>
            <person name="Fujisawa M."/>
            <person name="Namiki N."/>
            <person name="Mizuno H."/>
            <person name="Yamamoto K."/>
            <person name="Antonio B.A."/>
            <person name="Baba T."/>
            <person name="Sakata K."/>
            <person name="Nagamura Y."/>
            <person name="Aoki H."/>
            <person name="Arikawa K."/>
            <person name="Arita K."/>
            <person name="Bito T."/>
            <person name="Chiden Y."/>
            <person name="Fujitsuka N."/>
            <person name="Fukunaka R."/>
            <person name="Hamada M."/>
            <person name="Harada C."/>
            <person name="Hayashi A."/>
            <person name="Hijishita S."/>
            <person name="Honda M."/>
            <person name="Hosokawa S."/>
            <person name="Ichikawa Y."/>
            <person name="Idonuma A."/>
            <person name="Iijima M."/>
            <person name="Ikeda M."/>
            <person name="Ikeno M."/>
            <person name="Ito K."/>
            <person name="Ito S."/>
            <person name="Ito T."/>
            <person name="Ito Y."/>
            <person name="Ito Y."/>
            <person name="Iwabuchi A."/>
            <person name="Kamiya K."/>
            <person name="Karasawa W."/>
            <person name="Kurita K."/>
            <person name="Katagiri S."/>
            <person name="Kikuta A."/>
            <person name="Kobayashi H."/>
            <person name="Kobayashi N."/>
            <person name="Machita K."/>
            <person name="Maehara T."/>
            <person name="Masukawa M."/>
            <person name="Mizubayashi T."/>
            <person name="Mukai Y."/>
            <person name="Nagasaki H."/>
            <person name="Nagata Y."/>
            <person name="Naito S."/>
            <person name="Nakashima M."/>
            <person name="Nakama Y."/>
            <person name="Nakamichi Y."/>
            <person name="Nakamura M."/>
            <person name="Meguro A."/>
            <person name="Negishi M."/>
            <person name="Ohta I."/>
            <person name="Ohta T."/>
            <person name="Okamoto M."/>
            <person name="Ono N."/>
            <person name="Saji S."/>
            <person name="Sakaguchi M."/>
            <person name="Sakai K."/>
            <person name="Shibata M."/>
            <person name="Shimokawa T."/>
            <person name="Song J."/>
            <person name="Takazaki Y."/>
            <person name="Terasawa K."/>
            <person name="Tsugane M."/>
            <person name="Tsuji K."/>
            <person name="Ueda S."/>
            <person name="Waki K."/>
            <person name="Yamagata H."/>
            <person name="Yamamoto M."/>
            <person name="Yamamoto S."/>
            <person name="Yamane H."/>
            <person name="Yoshiki S."/>
            <person name="Yoshihara R."/>
            <person name="Yukawa K."/>
            <person name="Zhong H."/>
            <person name="Yano M."/>
            <person name="Yuan Q."/>
            <person name="Ouyang S."/>
            <person name="Liu J."/>
            <person name="Jones K.M."/>
            <person name="Gansberger K."/>
            <person name="Moffat K."/>
            <person name="Hill J."/>
            <person name="Bera J."/>
            <person name="Fadrosh D."/>
            <person name="Jin S."/>
            <person name="Johri S."/>
            <person name="Kim M."/>
            <person name="Overton L."/>
            <person name="Reardon M."/>
            <person name="Tsitrin T."/>
            <person name="Vuong H."/>
            <person name="Weaver B."/>
            <person name="Ciecko A."/>
            <person name="Tallon L."/>
            <person name="Jackson J."/>
            <person name="Pai G."/>
            <person name="Aken S.V."/>
            <person name="Utterback T."/>
            <person name="Reidmuller S."/>
            <person name="Feldblyum T."/>
            <person name="Hsiao J."/>
            <person name="Zismann V."/>
            <person name="Iobst S."/>
            <person name="de Vazeille A.R."/>
            <person name="Buell C.R."/>
            <person name="Ying K."/>
            <person name="Li Y."/>
            <person name="Lu T."/>
            <person name="Huang Y."/>
            <person name="Zhao Q."/>
            <person name="Feng Q."/>
            <person name="Zhang L."/>
            <person name="Zhu J."/>
            <person name="Weng Q."/>
            <person name="Mu J."/>
            <person name="Lu Y."/>
            <person name="Fan D."/>
            <person name="Liu Y."/>
            <person name="Guan J."/>
            <person name="Zhang Y."/>
            <person name="Yu S."/>
            <person name="Liu X."/>
            <person name="Zhang Y."/>
            <person name="Hong G."/>
            <person name="Han B."/>
            <person name="Choisne N."/>
            <person name="Demange N."/>
            <person name="Orjeda G."/>
            <person name="Samain S."/>
            <person name="Cattolico L."/>
            <person name="Pelletier E."/>
            <person name="Couloux A."/>
            <person name="Segurens B."/>
            <person name="Wincker P."/>
            <person name="D'Hont A."/>
            <person name="Scarpelli C."/>
            <person name="Weissenbach J."/>
            <person name="Salanoubat M."/>
            <person name="Quetier F."/>
            <person name="Yu Y."/>
            <person name="Kim H.R."/>
            <person name="Rambo T."/>
            <person name="Currie J."/>
            <person name="Collura K."/>
            <person name="Luo M."/>
            <person name="Yang T."/>
            <person name="Ammiraju J.S.S."/>
            <person name="Engler F."/>
            <person name="Soderlund C."/>
            <person name="Wing R.A."/>
            <person name="Palmer L.E."/>
            <person name="de la Bastide M."/>
            <person name="Spiegel L."/>
            <person name="Nascimento L."/>
            <person name="Zutavern T."/>
            <person name="O'Shaughnessy A."/>
            <person name="Dike S."/>
            <person name="Dedhia N."/>
            <person name="Preston R."/>
            <person name="Balija V."/>
            <person name="McCombie W.R."/>
            <person name="Chow T."/>
            <person name="Chen H."/>
            <person name="Chung M."/>
            <person name="Chen C."/>
            <person name="Shaw J."/>
            <person name="Wu H."/>
            <person name="Hsiao K."/>
            <person name="Chao Y."/>
            <person name="Chu M."/>
            <person name="Cheng C."/>
            <person name="Hour A."/>
            <person name="Lee P."/>
            <person name="Lin S."/>
            <person name="Lin Y."/>
            <person name="Liou J."/>
            <person name="Liu S."/>
            <person name="Hsing Y."/>
            <person name="Raghuvanshi S."/>
            <person name="Mohanty A."/>
            <person name="Bharti A.K."/>
            <person name="Gaur A."/>
            <person name="Gupta V."/>
            <person name="Kumar D."/>
            <person name="Ravi V."/>
            <person name="Vij S."/>
            <person name="Kapur A."/>
            <person name="Khurana P."/>
            <person name="Khurana P."/>
            <person name="Khurana J.P."/>
            <person name="Tyagi A.K."/>
            <person name="Gaikwad K."/>
            <person name="Singh A."/>
            <person name="Dalal V."/>
            <person name="Srivastava S."/>
            <person name="Dixit A."/>
            <person name="Pal A.K."/>
            <person name="Ghazi I.A."/>
            <person name="Yadav M."/>
            <person name="Pandit A."/>
            <person name="Bhargava A."/>
            <person name="Sureshbabu K."/>
            <person name="Batra K."/>
            <person name="Sharma T.R."/>
            <person name="Mohapatra T."/>
            <person name="Singh N.K."/>
            <person name="Messing J."/>
            <person name="Nelson A.B."/>
            <person name="Fuks G."/>
            <person name="Kavchok S."/>
            <person name="Keizer G."/>
            <person name="Linton E."/>
            <person name="Llaca V."/>
            <person name="Song R."/>
            <person name="Tanyolac B."/>
            <person name="Young S."/>
            <person name="Ho-Il K."/>
            <person name="Hahn J.H."/>
            <person name="Sangsakoo G."/>
            <person name="Vanavichit A."/>
            <person name="de Mattos Luiz.A.T."/>
            <person name="Zimmer P.D."/>
            <person name="Malone G."/>
            <person name="Dellagostin O."/>
            <person name="de Oliveira A.C."/>
            <person name="Bevan M."/>
            <person name="Bancroft I."/>
            <person name="Minx P."/>
            <person name="Cordum H."/>
            <person name="Wilson R."/>
            <person name="Cheng Z."/>
            <person name="Jin W."/>
            <person name="Jiang J."/>
            <person name="Leong S.A."/>
            <person name="Iwama H."/>
            <person name="Gojobori T."/>
            <person name="Itoh T."/>
            <person name="Niimura Y."/>
            <person name="Fujii Y."/>
            <person name="Habara T."/>
            <person name="Sakai H."/>
            <person name="Sato Y."/>
            <person name="Wilson G."/>
            <person name="Kumar K."/>
            <person name="McCouch S."/>
            <person name="Juretic N."/>
            <person name="Hoen D."/>
            <person name="Wright S."/>
            <person name="Bruskiewich R."/>
            <person name="Bureau T."/>
            <person name="Miyao A."/>
            <person name="Hirochika H."/>
            <person name="Nishikawa T."/>
            <person name="Kadowaki K."/>
            <person name="Sugiura M."/>
            <person name="Burr B."/>
            <person name="Sasaki T."/>
        </authorList>
    </citation>
    <scope>NUCLEOTIDE SEQUENCE [LARGE SCALE GENOMIC DNA]</scope>
    <source>
        <strain evidence="6">cv. Nipponbare</strain>
    </source>
</reference>
<proteinExistence type="inferred from homology"/>
<feature type="compositionally biased region" description="Low complexity" evidence="4">
    <location>
        <begin position="126"/>
        <end position="138"/>
    </location>
</feature>
<gene>
    <name evidence="5" type="ordered locus">Os05g0550100</name>
    <name evidence="5" type="ORF">OSNPB_050550100</name>
</gene>
<dbReference type="GO" id="GO:0009903">
    <property type="term" value="P:chloroplast avoidance movement"/>
    <property type="evidence" value="ECO:0000318"/>
    <property type="project" value="GO_Central"/>
</dbReference>
<dbReference type="EMBL" id="AP014961">
    <property type="protein sequence ID" value="BAS95206.1"/>
    <property type="molecule type" value="Genomic_DNA"/>
</dbReference>
<dbReference type="Pfam" id="PF05701">
    <property type="entry name" value="WEMBL"/>
    <property type="match status" value="1"/>
</dbReference>
<dbReference type="Proteomes" id="UP000059680">
    <property type="component" value="Chromosome 5"/>
</dbReference>
<feature type="compositionally biased region" description="Basic residues" evidence="4">
    <location>
        <begin position="33"/>
        <end position="42"/>
    </location>
</feature>
<dbReference type="STRING" id="39947.A0A0P0WQK6"/>
<dbReference type="InterPro" id="IPR008545">
    <property type="entry name" value="Web"/>
</dbReference>
<evidence type="ECO:0000256" key="3">
    <source>
        <dbReference type="SAM" id="Coils"/>
    </source>
</evidence>
<accession>A0A0P0WQK6</accession>
<dbReference type="OMA" id="WHSELAV"/>
<feature type="coiled-coil region" evidence="3">
    <location>
        <begin position="265"/>
        <end position="404"/>
    </location>
</feature>
<dbReference type="PANTHER" id="PTHR32054">
    <property type="entry name" value="HEAVY CHAIN, PUTATIVE, EXPRESSED-RELATED-RELATED"/>
    <property type="match status" value="1"/>
</dbReference>
<feature type="region of interest" description="Disordered" evidence="4">
    <location>
        <begin position="92"/>
        <end position="145"/>
    </location>
</feature>
<sequence>MMKESAMEENSVGSGSGGNAMDIFGQSIDVRRPSKSRRRVVSHKNLSPEIEESIGSSRRKLHRRKAIAEDQEQARVESELSRAMNMAMELERQIEQTNAKARSRRSELQRQRTRASGGGSRRKTARGLAAEAAGGAPAHRQEGVGTAYGEVMQELDRVKGELRKLQREVMAAMAAKGTAGRRDAEAEASTSSAVSSGPRGGGGVERDADGASEEHGVLVELAVGTAATASSDAGSWHSELAVVRATDATAMASRGHEVEHEEPSLQAAEAELSSARIELESIKAEGLRFTASIERTRRETARVTDEIRRLTEQEKAASAHVQQLNAKLLKARSRLEAVTAADERADETISKLAAILRQLEDDAAAAEKEKTLADTENRRAMSDAENIDAEIAAAEKRIRESVRELGAARASEAAATARLKAIVESATLATAAAATPRSSSSGNVTIPRFEYEYLTGRAEVVRAVAEMKAAAAEAWAEARRASEKEIAMRAEAIERELGEARAADAEATNTTRRMPFSSAATSRMAKSRRMPSSSAAAAARKPRSPSSSVKRRKRRVLTLNCLKLLAGKCRGQN</sequence>
<feature type="coiled-coil region" evidence="3">
    <location>
        <begin position="148"/>
        <end position="175"/>
    </location>
</feature>
<evidence type="ECO:0000256" key="2">
    <source>
        <dbReference type="ARBA" id="ARBA00023054"/>
    </source>
</evidence>
<comment type="similarity">
    <text evidence="1">Belongs to the WEB family.</text>
</comment>